<dbReference type="Pfam" id="PF03704">
    <property type="entry name" value="BTAD"/>
    <property type="match status" value="1"/>
</dbReference>
<organism evidence="8 9">
    <name type="scientific">Mangrovihabitans endophyticus</name>
    <dbReference type="NCBI Taxonomy" id="1751298"/>
    <lineage>
        <taxon>Bacteria</taxon>
        <taxon>Bacillati</taxon>
        <taxon>Actinomycetota</taxon>
        <taxon>Actinomycetes</taxon>
        <taxon>Micromonosporales</taxon>
        <taxon>Micromonosporaceae</taxon>
        <taxon>Mangrovihabitans</taxon>
    </lineage>
</organism>
<evidence type="ECO:0000256" key="2">
    <source>
        <dbReference type="ARBA" id="ARBA00023015"/>
    </source>
</evidence>
<evidence type="ECO:0000256" key="4">
    <source>
        <dbReference type="ARBA" id="ARBA00023163"/>
    </source>
</evidence>
<comment type="caution">
    <text evidence="8">The sequence shown here is derived from an EMBL/GenBank/DDBJ whole genome shotgun (WGS) entry which is preliminary data.</text>
</comment>
<feature type="DNA-binding region" description="OmpR/PhoB-type" evidence="5">
    <location>
        <begin position="1"/>
        <end position="105"/>
    </location>
</feature>
<dbReference type="InterPro" id="IPR027417">
    <property type="entry name" value="P-loop_NTPase"/>
</dbReference>
<dbReference type="SMART" id="SM01043">
    <property type="entry name" value="BTAD"/>
    <property type="match status" value="1"/>
</dbReference>
<reference evidence="8" key="1">
    <citation type="journal article" date="2014" name="Int. J. Syst. Evol. Microbiol.">
        <title>Complete genome sequence of Corynebacterium casei LMG S-19264T (=DSM 44701T), isolated from a smear-ripened cheese.</title>
        <authorList>
            <consortium name="US DOE Joint Genome Institute (JGI-PGF)"/>
            <person name="Walter F."/>
            <person name="Albersmeier A."/>
            <person name="Kalinowski J."/>
            <person name="Ruckert C."/>
        </authorList>
    </citation>
    <scope>NUCLEOTIDE SEQUENCE</scope>
    <source>
        <strain evidence="8">CGMCC 4.7299</strain>
    </source>
</reference>
<dbReference type="Gene3D" id="1.25.40.10">
    <property type="entry name" value="Tetratricopeptide repeat domain"/>
    <property type="match status" value="2"/>
</dbReference>
<protein>
    <recommendedName>
        <fullName evidence="7">OmpR/PhoB-type domain-containing protein</fullName>
    </recommendedName>
</protein>
<dbReference type="InterPro" id="IPR005158">
    <property type="entry name" value="BTAD"/>
</dbReference>
<accession>A0A8J3FQ69</accession>
<keyword evidence="9" id="KW-1185">Reference proteome</keyword>
<feature type="region of interest" description="Disordered" evidence="6">
    <location>
        <begin position="258"/>
        <end position="281"/>
    </location>
</feature>
<dbReference type="InterPro" id="IPR036388">
    <property type="entry name" value="WH-like_DNA-bd_sf"/>
</dbReference>
<dbReference type="GO" id="GO:0006355">
    <property type="term" value="P:regulation of DNA-templated transcription"/>
    <property type="evidence" value="ECO:0007669"/>
    <property type="project" value="InterPro"/>
</dbReference>
<comment type="similarity">
    <text evidence="1">Belongs to the AfsR/DnrI/RedD regulatory family.</text>
</comment>
<dbReference type="Gene3D" id="1.10.10.10">
    <property type="entry name" value="Winged helix-like DNA-binding domain superfamily/Winged helix DNA-binding domain"/>
    <property type="match status" value="1"/>
</dbReference>
<dbReference type="InterPro" id="IPR011990">
    <property type="entry name" value="TPR-like_helical_dom_sf"/>
</dbReference>
<dbReference type="Pfam" id="PF00486">
    <property type="entry name" value="Trans_reg_C"/>
    <property type="match status" value="1"/>
</dbReference>
<reference evidence="8" key="2">
    <citation type="submission" date="2020-09" db="EMBL/GenBank/DDBJ databases">
        <authorList>
            <person name="Sun Q."/>
            <person name="Zhou Y."/>
        </authorList>
    </citation>
    <scope>NUCLEOTIDE SEQUENCE</scope>
    <source>
        <strain evidence="8">CGMCC 4.7299</strain>
    </source>
</reference>
<dbReference type="GO" id="GO:0043531">
    <property type="term" value="F:ADP binding"/>
    <property type="evidence" value="ECO:0007669"/>
    <property type="project" value="InterPro"/>
</dbReference>
<keyword evidence="4" id="KW-0804">Transcription</keyword>
<dbReference type="SUPFAM" id="SSF46894">
    <property type="entry name" value="C-terminal effector domain of the bipartite response regulators"/>
    <property type="match status" value="1"/>
</dbReference>
<evidence type="ECO:0000313" key="8">
    <source>
        <dbReference type="EMBL" id="GGL04887.1"/>
    </source>
</evidence>
<gene>
    <name evidence="8" type="ORF">GCM10012284_44340</name>
</gene>
<evidence type="ECO:0000256" key="3">
    <source>
        <dbReference type="ARBA" id="ARBA00023125"/>
    </source>
</evidence>
<keyword evidence="3 5" id="KW-0238">DNA-binding</keyword>
<evidence type="ECO:0000256" key="1">
    <source>
        <dbReference type="ARBA" id="ARBA00005820"/>
    </source>
</evidence>
<proteinExistence type="inferred from homology"/>
<evidence type="ECO:0000256" key="6">
    <source>
        <dbReference type="SAM" id="MobiDB-lite"/>
    </source>
</evidence>
<dbReference type="EMBL" id="BMMX01000023">
    <property type="protein sequence ID" value="GGL04887.1"/>
    <property type="molecule type" value="Genomic_DNA"/>
</dbReference>
<dbReference type="RefSeq" id="WP_189081200.1">
    <property type="nucleotide sequence ID" value="NZ_BMMX01000023.1"/>
</dbReference>
<evidence type="ECO:0000313" key="9">
    <source>
        <dbReference type="Proteomes" id="UP000656042"/>
    </source>
</evidence>
<dbReference type="SUPFAM" id="SSF48452">
    <property type="entry name" value="TPR-like"/>
    <property type="match status" value="2"/>
</dbReference>
<dbReference type="SUPFAM" id="SSF52540">
    <property type="entry name" value="P-loop containing nucleoside triphosphate hydrolases"/>
    <property type="match status" value="1"/>
</dbReference>
<sequence>MTSKRRTGLWLRVLGPLCAWRDGAPIALGPPRQRAVLGLLALNAGVDVHRDDIIDAVWDQSPPFTAVNLVQTYVGRLRRILDPGRSPGDPDGVIVSSGRRYRLRLGPDRLDWALFADLTRRAGAAISADDAAGGSRLLQQALALWPSGEAMSDVDLLRGGPGLAAVVHEWSVAVTELGRLAVAMGRGGPAIPYLWRLTGRDPLNQRAHALLIRALAAEGQQAAALRLFADVRQRLDEQLGMRVDAELAEAQLSVLRQEPAGSDGVGSAGPPRQLPAGIPGFVGRDRERRRLSDRLDALGAGEAAVVAVVDGPAGIGKTALAVHWAHSVAGRFPDGHLHLDLRGCDPVAPPLGTAEAIRMCLDALRVPADESPSGLAAQIALYRSLLSGRRMLIMLDNARDSDQVRPLLPPSPGSLVLVTSRRRLAGLTLDGNVQQVTVDLLTPAEARRLLAARLGEERIADQPAAVDELITLCAGLPLALSVAAARCAARPGLSITSLISQFRDARQHLDALSGEGPGTDLRMLLWSSYQQLTPPAARLFRLLGLYPGLGVTLPLAASLAALARRAAGQALAELATAHLISEQAPGWYGLHDLVRTYAAELAAQHEPEPEQRAAIDRAFHHYLASLDGVDRLRYPACQPLRTLTRVPGVRPERFTDPAAALVWCQRQRPALAALIGRYAAEGPAAYMTGERWTLWLYFHLWSHRADLGEALRVVLTDVRLTGLGPASAEPRADADSDVSVRDRYRWLVERARQRGEQTTAAYCMFGLTHMLDRNGRQAEAAAFAGYALDWFRGIGDRGGSALALNQIGRYQAKLGRDAAAAESCRQALALCRELDDRIGEASAAVSLGQLAQRSGDVAAAAAWYAHAENACRDQLHYLS</sequence>
<dbReference type="Gene3D" id="3.40.50.300">
    <property type="entry name" value="P-loop containing nucleotide triphosphate hydrolases"/>
    <property type="match status" value="1"/>
</dbReference>
<evidence type="ECO:0000259" key="7">
    <source>
        <dbReference type="PROSITE" id="PS51755"/>
    </source>
</evidence>
<dbReference type="SMART" id="SM00862">
    <property type="entry name" value="Trans_reg_C"/>
    <property type="match status" value="1"/>
</dbReference>
<feature type="domain" description="OmpR/PhoB-type" evidence="7">
    <location>
        <begin position="1"/>
        <end position="105"/>
    </location>
</feature>
<dbReference type="Proteomes" id="UP000656042">
    <property type="component" value="Unassembled WGS sequence"/>
</dbReference>
<dbReference type="InterPro" id="IPR016032">
    <property type="entry name" value="Sig_transdc_resp-reg_C-effctor"/>
</dbReference>
<dbReference type="PANTHER" id="PTHR35807">
    <property type="entry name" value="TRANSCRIPTIONAL REGULATOR REDD-RELATED"/>
    <property type="match status" value="1"/>
</dbReference>
<keyword evidence="2" id="KW-0805">Transcription regulation</keyword>
<dbReference type="InterPro" id="IPR051677">
    <property type="entry name" value="AfsR-DnrI-RedD_regulator"/>
</dbReference>
<evidence type="ECO:0000256" key="5">
    <source>
        <dbReference type="PROSITE-ProRule" id="PRU01091"/>
    </source>
</evidence>
<dbReference type="PANTHER" id="PTHR35807:SF1">
    <property type="entry name" value="TRANSCRIPTIONAL REGULATOR REDD"/>
    <property type="match status" value="1"/>
</dbReference>
<name>A0A8J3FQ69_9ACTN</name>
<dbReference type="GO" id="GO:0003677">
    <property type="term" value="F:DNA binding"/>
    <property type="evidence" value="ECO:0007669"/>
    <property type="project" value="UniProtKB-UniRule"/>
</dbReference>
<dbReference type="InterPro" id="IPR001867">
    <property type="entry name" value="OmpR/PhoB-type_DNA-bd"/>
</dbReference>
<dbReference type="PRINTS" id="PR00364">
    <property type="entry name" value="DISEASERSIST"/>
</dbReference>
<dbReference type="PROSITE" id="PS51755">
    <property type="entry name" value="OMPR_PHOB"/>
    <property type="match status" value="1"/>
</dbReference>
<dbReference type="GO" id="GO:0000160">
    <property type="term" value="P:phosphorelay signal transduction system"/>
    <property type="evidence" value="ECO:0007669"/>
    <property type="project" value="InterPro"/>
</dbReference>
<dbReference type="AlphaFoldDB" id="A0A8J3FQ69"/>